<dbReference type="Proteomes" id="UP000229681">
    <property type="component" value="Unassembled WGS sequence"/>
</dbReference>
<organism evidence="2 3">
    <name type="scientific">Candidatus Thermofonsia Clade 1 bacterium</name>
    <dbReference type="NCBI Taxonomy" id="2364210"/>
    <lineage>
        <taxon>Bacteria</taxon>
        <taxon>Bacillati</taxon>
        <taxon>Chloroflexota</taxon>
        <taxon>Candidatus Thermofontia</taxon>
        <taxon>Candidatus Thermofonsia Clade 1</taxon>
    </lineage>
</organism>
<protein>
    <recommendedName>
        <fullName evidence="1">Carbohydrate kinase FGGY N-terminal domain-containing protein</fullName>
    </recommendedName>
</protein>
<evidence type="ECO:0000259" key="1">
    <source>
        <dbReference type="Pfam" id="PF00370"/>
    </source>
</evidence>
<dbReference type="GO" id="GO:0005975">
    <property type="term" value="P:carbohydrate metabolic process"/>
    <property type="evidence" value="ECO:0007669"/>
    <property type="project" value="InterPro"/>
</dbReference>
<gene>
    <name evidence="2" type="ORF">CUN49_16215</name>
</gene>
<feature type="non-terminal residue" evidence="2">
    <location>
        <position position="48"/>
    </location>
</feature>
<dbReference type="GO" id="GO:0016301">
    <property type="term" value="F:kinase activity"/>
    <property type="evidence" value="ECO:0007669"/>
    <property type="project" value="InterPro"/>
</dbReference>
<comment type="caution">
    <text evidence="2">The sequence shown here is derived from an EMBL/GenBank/DDBJ whole genome shotgun (WGS) entry which is preliminary data.</text>
</comment>
<dbReference type="AlphaFoldDB" id="A0A2M8P9U8"/>
<feature type="domain" description="Carbohydrate kinase FGGY N-terminal" evidence="1">
    <location>
        <begin position="3"/>
        <end position="48"/>
    </location>
</feature>
<dbReference type="Pfam" id="PF00370">
    <property type="entry name" value="FGGY_N"/>
    <property type="match status" value="1"/>
</dbReference>
<evidence type="ECO:0000313" key="3">
    <source>
        <dbReference type="Proteomes" id="UP000229681"/>
    </source>
</evidence>
<evidence type="ECO:0000313" key="2">
    <source>
        <dbReference type="EMBL" id="PJF34330.1"/>
    </source>
</evidence>
<dbReference type="EMBL" id="PGTM01000466">
    <property type="protein sequence ID" value="PJF34330.1"/>
    <property type="molecule type" value="Genomic_DNA"/>
</dbReference>
<dbReference type="SUPFAM" id="SSF53067">
    <property type="entry name" value="Actin-like ATPase domain"/>
    <property type="match status" value="1"/>
</dbReference>
<reference evidence="2 3" key="1">
    <citation type="submission" date="2017-11" db="EMBL/GenBank/DDBJ databases">
        <title>Evolution of Phototrophy in the Chloroflexi Phylum Driven by Horizontal Gene Transfer.</title>
        <authorList>
            <person name="Ward L.M."/>
            <person name="Hemp J."/>
            <person name="Shih P.M."/>
            <person name="Mcglynn S.E."/>
            <person name="Fischer W."/>
        </authorList>
    </citation>
    <scope>NUCLEOTIDE SEQUENCE [LARGE SCALE GENOMIC DNA]</scope>
    <source>
        <strain evidence="2">JP3_13</strain>
    </source>
</reference>
<dbReference type="Gene3D" id="3.30.420.40">
    <property type="match status" value="1"/>
</dbReference>
<sequence>MSYLLGIDVGTSSLKTALFDAESAQVVAVAAEEYPVEQPAPNMAEQSP</sequence>
<dbReference type="InterPro" id="IPR043129">
    <property type="entry name" value="ATPase_NBD"/>
</dbReference>
<dbReference type="InterPro" id="IPR018484">
    <property type="entry name" value="FGGY_N"/>
</dbReference>
<proteinExistence type="predicted"/>
<name>A0A2M8P9U8_9CHLR</name>
<accession>A0A2M8P9U8</accession>